<feature type="region of interest" description="Disordered" evidence="2">
    <location>
        <begin position="1"/>
        <end position="31"/>
    </location>
</feature>
<dbReference type="SUPFAM" id="SSF81383">
    <property type="entry name" value="F-box domain"/>
    <property type="match status" value="1"/>
</dbReference>
<evidence type="ECO:0000256" key="1">
    <source>
        <dbReference type="SAM" id="Coils"/>
    </source>
</evidence>
<feature type="compositionally biased region" description="Polar residues" evidence="2">
    <location>
        <begin position="1"/>
        <end position="22"/>
    </location>
</feature>
<protein>
    <recommendedName>
        <fullName evidence="3">F-box domain-containing protein</fullName>
    </recommendedName>
</protein>
<dbReference type="EMBL" id="KL198018">
    <property type="protein sequence ID" value="KDQ19811.1"/>
    <property type="molecule type" value="Genomic_DNA"/>
</dbReference>
<gene>
    <name evidence="4" type="ORF">BOTBODRAFT_27236</name>
</gene>
<sequence length="551" mass="62797">MHHTVSEQTHTGQIPTNTSNKLTGRREHNRTRTRIQRESLLLFDVDRHIELTKKELASLEQQRTELDRSITRQKRRMKHVNNVPSKVLRVIFYHCREDQSALCALLRVCRQWRAAALRIPRLWRRLMIRPHSVSHPEGVAGLDIWLARSGTLPLRISVEAGDYDEVQFSSAEQFITRLKLHLHRWQYFSVGTTDEKLALLILSRCKGPAPLLESLVVHVHVQDAELPSTTDDISRSELLRDVLEPAPMLRQVQVTNLALPIGFPIDRRPPSGLDSARRSTSNHLILPWLRRLSSLDLVAAITPSDEGGQYSKTQRLLDTLRSSPHLTRLALKDCGWQSYTDALPVITLDHLHTLELRNAESLVFLRHLDLPTLRFLDITSRRTTHAPVTKICYNAFRSMLLTSPPPLRLLKIESVHFLNIDAPTLVAQLPLLESFAVYSSSQKTIKGTPIVTELLRLLAAPLPSPALPHWPRLTAFAAALVELPGLVVLRFFLSRILPRQAAIPSVKVFGCIFSHDEAEHFRMLTRMCRNYRAGRSEAFQEPNLNFFSYVG</sequence>
<dbReference type="AlphaFoldDB" id="A0A067N7V2"/>
<accession>A0A067N7V2</accession>
<dbReference type="Proteomes" id="UP000027195">
    <property type="component" value="Unassembled WGS sequence"/>
</dbReference>
<dbReference type="Pfam" id="PF12937">
    <property type="entry name" value="F-box-like"/>
    <property type="match status" value="1"/>
</dbReference>
<dbReference type="SUPFAM" id="SSF52047">
    <property type="entry name" value="RNI-like"/>
    <property type="match status" value="1"/>
</dbReference>
<feature type="coiled-coil region" evidence="1">
    <location>
        <begin position="49"/>
        <end position="76"/>
    </location>
</feature>
<keyword evidence="1" id="KW-0175">Coiled coil</keyword>
<evidence type="ECO:0000313" key="5">
    <source>
        <dbReference type="Proteomes" id="UP000027195"/>
    </source>
</evidence>
<dbReference type="STRING" id="930990.A0A067N7V2"/>
<evidence type="ECO:0000313" key="4">
    <source>
        <dbReference type="EMBL" id="KDQ19811.1"/>
    </source>
</evidence>
<dbReference type="Gene3D" id="1.20.1280.50">
    <property type="match status" value="1"/>
</dbReference>
<feature type="domain" description="F-box" evidence="3">
    <location>
        <begin position="77"/>
        <end position="126"/>
    </location>
</feature>
<dbReference type="InParanoid" id="A0A067N7V2"/>
<dbReference type="InterPro" id="IPR001810">
    <property type="entry name" value="F-box_dom"/>
</dbReference>
<name>A0A067N7V2_BOTB1</name>
<dbReference type="PROSITE" id="PS50181">
    <property type="entry name" value="FBOX"/>
    <property type="match status" value="1"/>
</dbReference>
<reference evidence="5" key="1">
    <citation type="journal article" date="2014" name="Proc. Natl. Acad. Sci. U.S.A.">
        <title>Extensive sampling of basidiomycete genomes demonstrates inadequacy of the white-rot/brown-rot paradigm for wood decay fungi.</title>
        <authorList>
            <person name="Riley R."/>
            <person name="Salamov A.A."/>
            <person name="Brown D.W."/>
            <person name="Nagy L.G."/>
            <person name="Floudas D."/>
            <person name="Held B.W."/>
            <person name="Levasseur A."/>
            <person name="Lombard V."/>
            <person name="Morin E."/>
            <person name="Otillar R."/>
            <person name="Lindquist E.A."/>
            <person name="Sun H."/>
            <person name="LaButti K.M."/>
            <person name="Schmutz J."/>
            <person name="Jabbour D."/>
            <person name="Luo H."/>
            <person name="Baker S.E."/>
            <person name="Pisabarro A.G."/>
            <person name="Walton J.D."/>
            <person name="Blanchette R.A."/>
            <person name="Henrissat B."/>
            <person name="Martin F."/>
            <person name="Cullen D."/>
            <person name="Hibbett D.S."/>
            <person name="Grigoriev I.V."/>
        </authorList>
    </citation>
    <scope>NUCLEOTIDE SEQUENCE [LARGE SCALE GENOMIC DNA]</scope>
    <source>
        <strain evidence="5">FD-172 SS1</strain>
    </source>
</reference>
<organism evidence="4 5">
    <name type="scientific">Botryobasidium botryosum (strain FD-172 SS1)</name>
    <dbReference type="NCBI Taxonomy" id="930990"/>
    <lineage>
        <taxon>Eukaryota</taxon>
        <taxon>Fungi</taxon>
        <taxon>Dikarya</taxon>
        <taxon>Basidiomycota</taxon>
        <taxon>Agaricomycotina</taxon>
        <taxon>Agaricomycetes</taxon>
        <taxon>Cantharellales</taxon>
        <taxon>Botryobasidiaceae</taxon>
        <taxon>Botryobasidium</taxon>
    </lineage>
</organism>
<keyword evidence="5" id="KW-1185">Reference proteome</keyword>
<proteinExistence type="predicted"/>
<evidence type="ECO:0000256" key="2">
    <source>
        <dbReference type="SAM" id="MobiDB-lite"/>
    </source>
</evidence>
<dbReference type="OrthoDB" id="3365698at2759"/>
<evidence type="ECO:0000259" key="3">
    <source>
        <dbReference type="PROSITE" id="PS50181"/>
    </source>
</evidence>
<dbReference type="InterPro" id="IPR036047">
    <property type="entry name" value="F-box-like_dom_sf"/>
</dbReference>
<dbReference type="HOGENOM" id="CLU_504301_0_0_1"/>